<feature type="compositionally biased region" description="Basic and acidic residues" evidence="1">
    <location>
        <begin position="53"/>
        <end position="68"/>
    </location>
</feature>
<dbReference type="PANTHER" id="PTHR34198:SF21">
    <property type="entry name" value="PROTEIN, PUTATIVE-RELATED"/>
    <property type="match status" value="1"/>
</dbReference>
<protein>
    <submittedName>
        <fullName evidence="2">Uncharacterized protein</fullName>
    </submittedName>
</protein>
<comment type="caution">
    <text evidence="2">The sequence shown here is derived from an EMBL/GenBank/DDBJ whole genome shotgun (WGS) entry which is preliminary data.</text>
</comment>
<sequence length="144" mass="16221">MATNLLSFRPAGIQVYASSGQRKPADSARSKSGSSTNWWTPVFGWSSEPDYIDSNHLDKLEPDPDARSARSSRFSPGCLTEEKAKQLRMMTKETSFHDAMYHSAIASRLASDFKNRSDRLKGVDESRVLCDDEQCNYFKADQML</sequence>
<dbReference type="PANTHER" id="PTHR34198">
    <property type="entry name" value="OS01G0175100 PROTEIN"/>
    <property type="match status" value="1"/>
</dbReference>
<gene>
    <name evidence="2" type="ORF">EZV62_012678</name>
</gene>
<dbReference type="AlphaFoldDB" id="A0A5C7HWX5"/>
<feature type="compositionally biased region" description="Polar residues" evidence="1">
    <location>
        <begin position="30"/>
        <end position="39"/>
    </location>
</feature>
<evidence type="ECO:0000313" key="3">
    <source>
        <dbReference type="Proteomes" id="UP000323000"/>
    </source>
</evidence>
<keyword evidence="3" id="KW-1185">Reference proteome</keyword>
<evidence type="ECO:0000313" key="2">
    <source>
        <dbReference type="EMBL" id="TXG61315.1"/>
    </source>
</evidence>
<name>A0A5C7HWX5_9ROSI</name>
<proteinExistence type="predicted"/>
<feature type="region of interest" description="Disordered" evidence="1">
    <location>
        <begin position="17"/>
        <end position="75"/>
    </location>
</feature>
<dbReference type="EMBL" id="VAHF01000005">
    <property type="protein sequence ID" value="TXG61315.1"/>
    <property type="molecule type" value="Genomic_DNA"/>
</dbReference>
<dbReference type="OrthoDB" id="1913905at2759"/>
<reference evidence="3" key="1">
    <citation type="journal article" date="2019" name="Gigascience">
        <title>De novo genome assembly of the endangered Acer yangbiense, a plant species with extremely small populations endemic to Yunnan Province, China.</title>
        <authorList>
            <person name="Yang J."/>
            <person name="Wariss H.M."/>
            <person name="Tao L."/>
            <person name="Zhang R."/>
            <person name="Yun Q."/>
            <person name="Hollingsworth P."/>
            <person name="Dao Z."/>
            <person name="Luo G."/>
            <person name="Guo H."/>
            <person name="Ma Y."/>
            <person name="Sun W."/>
        </authorList>
    </citation>
    <scope>NUCLEOTIDE SEQUENCE [LARGE SCALE GENOMIC DNA]</scope>
    <source>
        <strain evidence="3">cv. Malutang</strain>
    </source>
</reference>
<organism evidence="2 3">
    <name type="scientific">Acer yangbiense</name>
    <dbReference type="NCBI Taxonomy" id="1000413"/>
    <lineage>
        <taxon>Eukaryota</taxon>
        <taxon>Viridiplantae</taxon>
        <taxon>Streptophyta</taxon>
        <taxon>Embryophyta</taxon>
        <taxon>Tracheophyta</taxon>
        <taxon>Spermatophyta</taxon>
        <taxon>Magnoliopsida</taxon>
        <taxon>eudicotyledons</taxon>
        <taxon>Gunneridae</taxon>
        <taxon>Pentapetalae</taxon>
        <taxon>rosids</taxon>
        <taxon>malvids</taxon>
        <taxon>Sapindales</taxon>
        <taxon>Sapindaceae</taxon>
        <taxon>Hippocastanoideae</taxon>
        <taxon>Acereae</taxon>
        <taxon>Acer</taxon>
    </lineage>
</organism>
<dbReference type="Proteomes" id="UP000323000">
    <property type="component" value="Chromosome 5"/>
</dbReference>
<accession>A0A5C7HWX5</accession>
<evidence type="ECO:0000256" key="1">
    <source>
        <dbReference type="SAM" id="MobiDB-lite"/>
    </source>
</evidence>